<dbReference type="PANTHER" id="PTHR35567:SF1">
    <property type="entry name" value="CONSERVED FUNGAL PROTEIN (AFU_ORTHOLOGUE AFUA_1G14230)"/>
    <property type="match status" value="1"/>
</dbReference>
<name>A0A067SFJ2_GALM3</name>
<dbReference type="EMBL" id="KL142423">
    <property type="protein sequence ID" value="KDR66479.1"/>
    <property type="molecule type" value="Genomic_DNA"/>
</dbReference>
<dbReference type="AlphaFoldDB" id="A0A067SFJ2"/>
<accession>A0A067SFJ2</accession>
<dbReference type="Proteomes" id="UP000027222">
    <property type="component" value="Unassembled WGS sequence"/>
</dbReference>
<proteinExistence type="predicted"/>
<dbReference type="OrthoDB" id="1859733at2759"/>
<feature type="chain" id="PRO_5001648383" description="Malate dehydrogenase" evidence="1">
    <location>
        <begin position="21"/>
        <end position="236"/>
    </location>
</feature>
<evidence type="ECO:0008006" key="4">
    <source>
        <dbReference type="Google" id="ProtNLM"/>
    </source>
</evidence>
<organism evidence="2 3">
    <name type="scientific">Galerina marginata (strain CBS 339.88)</name>
    <dbReference type="NCBI Taxonomy" id="685588"/>
    <lineage>
        <taxon>Eukaryota</taxon>
        <taxon>Fungi</taxon>
        <taxon>Dikarya</taxon>
        <taxon>Basidiomycota</taxon>
        <taxon>Agaricomycotina</taxon>
        <taxon>Agaricomycetes</taxon>
        <taxon>Agaricomycetidae</taxon>
        <taxon>Agaricales</taxon>
        <taxon>Agaricineae</taxon>
        <taxon>Strophariaceae</taxon>
        <taxon>Galerina</taxon>
    </lineage>
</organism>
<feature type="signal peptide" evidence="1">
    <location>
        <begin position="1"/>
        <end position="20"/>
    </location>
</feature>
<dbReference type="Pfam" id="PF11937">
    <property type="entry name" value="DUF3455"/>
    <property type="match status" value="1"/>
</dbReference>
<reference evidence="3" key="1">
    <citation type="journal article" date="2014" name="Proc. Natl. Acad. Sci. U.S.A.">
        <title>Extensive sampling of basidiomycete genomes demonstrates inadequacy of the white-rot/brown-rot paradigm for wood decay fungi.</title>
        <authorList>
            <person name="Riley R."/>
            <person name="Salamov A.A."/>
            <person name="Brown D.W."/>
            <person name="Nagy L.G."/>
            <person name="Floudas D."/>
            <person name="Held B.W."/>
            <person name="Levasseur A."/>
            <person name="Lombard V."/>
            <person name="Morin E."/>
            <person name="Otillar R."/>
            <person name="Lindquist E.A."/>
            <person name="Sun H."/>
            <person name="LaButti K.M."/>
            <person name="Schmutz J."/>
            <person name="Jabbour D."/>
            <person name="Luo H."/>
            <person name="Baker S.E."/>
            <person name="Pisabarro A.G."/>
            <person name="Walton J.D."/>
            <person name="Blanchette R.A."/>
            <person name="Henrissat B."/>
            <person name="Martin F."/>
            <person name="Cullen D."/>
            <person name="Hibbett D.S."/>
            <person name="Grigoriev I.V."/>
        </authorList>
    </citation>
    <scope>NUCLEOTIDE SEQUENCE [LARGE SCALE GENOMIC DNA]</scope>
    <source>
        <strain evidence="3">CBS 339.88</strain>
    </source>
</reference>
<gene>
    <name evidence="2" type="ORF">GALMADRAFT_106427</name>
</gene>
<evidence type="ECO:0000313" key="3">
    <source>
        <dbReference type="Proteomes" id="UP000027222"/>
    </source>
</evidence>
<dbReference type="InterPro" id="IPR021851">
    <property type="entry name" value="DUF3455"/>
</dbReference>
<sequence length="236" mass="24574">MFAFSTLLSFAFSAPVIVSGLVLKRSGCSVQGLKVPTLPTPLVAPSTAPSWVALAVGVQNYTCSSAGTYTNVGAVAELIDISCDVGSTGFSTITDTAIRDWEQFPPSLTIQQFISSLHGDTTPPIIGQHYYVANPITGTGINPKWDFTSEGANAGKKTAFAVCAKVNGAPAPTGSKDIDWVQLGVLTGAPALTGELAKQVYRTDTRLGQPPTSCTPGSRDITVKYAAKYYGFGGSV</sequence>
<evidence type="ECO:0000256" key="1">
    <source>
        <dbReference type="SAM" id="SignalP"/>
    </source>
</evidence>
<evidence type="ECO:0000313" key="2">
    <source>
        <dbReference type="EMBL" id="KDR66479.1"/>
    </source>
</evidence>
<keyword evidence="3" id="KW-1185">Reference proteome</keyword>
<protein>
    <recommendedName>
        <fullName evidence="4">Malate dehydrogenase</fullName>
    </recommendedName>
</protein>
<keyword evidence="1" id="KW-0732">Signal</keyword>
<dbReference type="PANTHER" id="PTHR35567">
    <property type="entry name" value="MALATE DEHYDROGENASE (AFU_ORTHOLOGUE AFUA_2G13800)"/>
    <property type="match status" value="1"/>
</dbReference>
<dbReference type="HOGENOM" id="CLU_067863_3_1_1"/>